<dbReference type="AlphaFoldDB" id="D1NWB2"/>
<accession>D1NWB2</accession>
<reference evidence="2 3" key="1">
    <citation type="submission" date="2009-11" db="EMBL/GenBank/DDBJ databases">
        <authorList>
            <person name="Weinstock G."/>
            <person name="Sodergren E."/>
            <person name="Clifton S."/>
            <person name="Fulton L."/>
            <person name="Fulton B."/>
            <person name="Courtney L."/>
            <person name="Fronick C."/>
            <person name="Harrison M."/>
            <person name="Strong C."/>
            <person name="Farmer C."/>
            <person name="Delahaunty K."/>
            <person name="Markovic C."/>
            <person name="Hall O."/>
            <person name="Minx P."/>
            <person name="Tomlinson C."/>
            <person name="Mitreva M."/>
            <person name="Nelson J."/>
            <person name="Hou S."/>
            <person name="Wollam A."/>
            <person name="Pepin K.H."/>
            <person name="Johnson M."/>
            <person name="Bhonagiri V."/>
            <person name="Nash W.E."/>
            <person name="Warren W."/>
            <person name="Chinwalla A."/>
            <person name="Mardis E.R."/>
            <person name="Wilson R.K."/>
        </authorList>
    </citation>
    <scope>NUCLEOTIDE SEQUENCE [LARGE SCALE GENOMIC DNA]</scope>
    <source>
        <strain evidence="2 3">DSM 20093</strain>
    </source>
</reference>
<sequence>MRFRSRNGSSPDHAGQGRRGLRAGMVVLLTSLVRGGAVWGSER</sequence>
<evidence type="ECO:0000313" key="3">
    <source>
        <dbReference type="Proteomes" id="UP000003656"/>
    </source>
</evidence>
<protein>
    <submittedName>
        <fullName evidence="2">Uncharacterized protein</fullName>
    </submittedName>
</protein>
<feature type="region of interest" description="Disordered" evidence="1">
    <location>
        <begin position="1"/>
        <end position="20"/>
    </location>
</feature>
<organism evidence="2 3">
    <name type="scientific">Bifidobacterium gallicum DSM 20093 = LMG 11596</name>
    <dbReference type="NCBI Taxonomy" id="561180"/>
    <lineage>
        <taxon>Bacteria</taxon>
        <taxon>Bacillati</taxon>
        <taxon>Actinomycetota</taxon>
        <taxon>Actinomycetes</taxon>
        <taxon>Bifidobacteriales</taxon>
        <taxon>Bifidobacteriaceae</taxon>
        <taxon>Bifidobacterium</taxon>
    </lineage>
</organism>
<dbReference type="EMBL" id="ABXB03000004">
    <property type="protein sequence ID" value="EFA22398.1"/>
    <property type="molecule type" value="Genomic_DNA"/>
</dbReference>
<feature type="compositionally biased region" description="Polar residues" evidence="1">
    <location>
        <begin position="1"/>
        <end position="10"/>
    </location>
</feature>
<evidence type="ECO:0000313" key="2">
    <source>
        <dbReference type="EMBL" id="EFA22398.1"/>
    </source>
</evidence>
<dbReference type="Proteomes" id="UP000003656">
    <property type="component" value="Unassembled WGS sequence"/>
</dbReference>
<dbReference type="STRING" id="561180.BIFGAL_04159"/>
<comment type="caution">
    <text evidence="2">The sequence shown here is derived from an EMBL/GenBank/DDBJ whole genome shotgun (WGS) entry which is preliminary data.</text>
</comment>
<name>D1NWB2_9BIFI</name>
<gene>
    <name evidence="2" type="ORF">BIFGAL_04159</name>
</gene>
<proteinExistence type="predicted"/>
<evidence type="ECO:0000256" key="1">
    <source>
        <dbReference type="SAM" id="MobiDB-lite"/>
    </source>
</evidence>